<name>A0A448ZRY0_9STRA</name>
<dbReference type="SMART" id="SM01336">
    <property type="entry name" value="zf-PARP"/>
    <property type="match status" value="1"/>
</dbReference>
<dbReference type="Proteomes" id="UP000291116">
    <property type="component" value="Unassembled WGS sequence"/>
</dbReference>
<dbReference type="AlphaFoldDB" id="A0A448ZRY0"/>
<dbReference type="PROSITE" id="PS50064">
    <property type="entry name" value="ZF_PARP_2"/>
    <property type="match status" value="1"/>
</dbReference>
<keyword evidence="4" id="KW-0862">Zinc</keyword>
<keyword evidence="5" id="KW-0539">Nucleus</keyword>
<dbReference type="GO" id="GO:0005634">
    <property type="term" value="C:nucleus"/>
    <property type="evidence" value="ECO:0007669"/>
    <property type="project" value="UniProtKB-SubCell"/>
</dbReference>
<feature type="region of interest" description="Disordered" evidence="6">
    <location>
        <begin position="267"/>
        <end position="306"/>
    </location>
</feature>
<feature type="compositionally biased region" description="Acidic residues" evidence="6">
    <location>
        <begin position="294"/>
        <end position="304"/>
    </location>
</feature>
<reference evidence="8 9" key="1">
    <citation type="submission" date="2019-01" db="EMBL/GenBank/DDBJ databases">
        <authorList>
            <person name="Ferrante I. M."/>
        </authorList>
    </citation>
    <scope>NUCLEOTIDE SEQUENCE [LARGE SCALE GENOMIC DNA]</scope>
    <source>
        <strain evidence="8 9">B856</strain>
    </source>
</reference>
<dbReference type="Gene3D" id="3.30.1740.10">
    <property type="entry name" value="Zinc finger, PARP-type"/>
    <property type="match status" value="1"/>
</dbReference>
<evidence type="ECO:0000256" key="5">
    <source>
        <dbReference type="ARBA" id="ARBA00023242"/>
    </source>
</evidence>
<comment type="subcellular location">
    <subcellularLocation>
        <location evidence="1">Nucleus</location>
    </subcellularLocation>
</comment>
<protein>
    <recommendedName>
        <fullName evidence="7">PARP-type domain-containing protein</fullName>
    </recommendedName>
</protein>
<evidence type="ECO:0000313" key="9">
    <source>
        <dbReference type="Proteomes" id="UP000291116"/>
    </source>
</evidence>
<dbReference type="GO" id="GO:0008270">
    <property type="term" value="F:zinc ion binding"/>
    <property type="evidence" value="ECO:0007669"/>
    <property type="project" value="UniProtKB-KW"/>
</dbReference>
<evidence type="ECO:0000256" key="4">
    <source>
        <dbReference type="ARBA" id="ARBA00022833"/>
    </source>
</evidence>
<feature type="compositionally biased region" description="Basic residues" evidence="6">
    <location>
        <begin position="18"/>
        <end position="39"/>
    </location>
</feature>
<organism evidence="8 9">
    <name type="scientific">Pseudo-nitzschia multistriata</name>
    <dbReference type="NCBI Taxonomy" id="183589"/>
    <lineage>
        <taxon>Eukaryota</taxon>
        <taxon>Sar</taxon>
        <taxon>Stramenopiles</taxon>
        <taxon>Ochrophyta</taxon>
        <taxon>Bacillariophyta</taxon>
        <taxon>Bacillariophyceae</taxon>
        <taxon>Bacillariophycidae</taxon>
        <taxon>Bacillariales</taxon>
        <taxon>Bacillariaceae</taxon>
        <taxon>Pseudo-nitzschia</taxon>
    </lineage>
</organism>
<dbReference type="OrthoDB" id="429950at2759"/>
<feature type="domain" description="PARP-type" evidence="7">
    <location>
        <begin position="93"/>
        <end position="141"/>
    </location>
</feature>
<keyword evidence="9" id="KW-1185">Reference proteome</keyword>
<keyword evidence="3" id="KW-0863">Zinc-finger</keyword>
<evidence type="ECO:0000256" key="3">
    <source>
        <dbReference type="ARBA" id="ARBA00022771"/>
    </source>
</evidence>
<evidence type="ECO:0000256" key="6">
    <source>
        <dbReference type="SAM" id="MobiDB-lite"/>
    </source>
</evidence>
<accession>A0A448ZRY0</accession>
<evidence type="ECO:0000256" key="1">
    <source>
        <dbReference type="ARBA" id="ARBA00004123"/>
    </source>
</evidence>
<sequence length="334" mass="36876">MVPSTLKRKLATIEAKNRKGSKKKRGLTTTKKKQNKTTKKASSARSTSKKKDPTRSSISKPRATSNSSNAPCPANGNSRNVQGDARLQGNNRRKVERSPNGRARCQKCRQIIKRGEIRVGIPISSASAKTTAYQYYHNRCLSDVHKPGCVKETHSQIREKILSQRANLLWNLQQYWSLLGTEKIHKLVIALPQNERDLFKVLGATSSSFPYDHSRLKYLLDIIRKARQKNEAVSTAAALGGSTAQRQMAANSSRRTNDPSEVIVIDDTDDEDEVDMGNKSDSAVPEGLEKDDRLGDDDDDDDGEVLVGGTLSCAQVIQQKFDQAAANGEILTID</sequence>
<dbReference type="InterPro" id="IPR001510">
    <property type="entry name" value="Znf_PARP"/>
</dbReference>
<feature type="compositionally biased region" description="Basic residues" evidence="6">
    <location>
        <begin position="1"/>
        <end position="10"/>
    </location>
</feature>
<gene>
    <name evidence="8" type="ORF">PSNMU_V1.4_AUG-EV-PASAV3_0118880</name>
</gene>
<feature type="region of interest" description="Disordered" evidence="6">
    <location>
        <begin position="1"/>
        <end position="104"/>
    </location>
</feature>
<dbReference type="GO" id="GO:0003677">
    <property type="term" value="F:DNA binding"/>
    <property type="evidence" value="ECO:0007669"/>
    <property type="project" value="InterPro"/>
</dbReference>
<keyword evidence="2" id="KW-0479">Metal-binding</keyword>
<evidence type="ECO:0000313" key="8">
    <source>
        <dbReference type="EMBL" id="VEU44754.1"/>
    </source>
</evidence>
<evidence type="ECO:0000256" key="2">
    <source>
        <dbReference type="ARBA" id="ARBA00022723"/>
    </source>
</evidence>
<evidence type="ECO:0000259" key="7">
    <source>
        <dbReference type="PROSITE" id="PS50064"/>
    </source>
</evidence>
<dbReference type="SUPFAM" id="SSF57716">
    <property type="entry name" value="Glucocorticoid receptor-like (DNA-binding domain)"/>
    <property type="match status" value="1"/>
</dbReference>
<proteinExistence type="predicted"/>
<dbReference type="InterPro" id="IPR036957">
    <property type="entry name" value="Znf_PARP_sf"/>
</dbReference>
<dbReference type="EMBL" id="CAACVS010000663">
    <property type="protein sequence ID" value="VEU44754.1"/>
    <property type="molecule type" value="Genomic_DNA"/>
</dbReference>
<feature type="compositionally biased region" description="Polar residues" evidence="6">
    <location>
        <begin position="55"/>
        <end position="81"/>
    </location>
</feature>